<gene>
    <name evidence="6" type="ORF">PVAP13_8KG324306</name>
</gene>
<keyword evidence="2 4" id="KW-0863">Zinc-finger</keyword>
<comment type="caution">
    <text evidence="6">The sequence shown here is derived from an EMBL/GenBank/DDBJ whole genome shotgun (WGS) entry which is preliminary data.</text>
</comment>
<dbReference type="GO" id="GO:1990837">
    <property type="term" value="F:sequence-specific double-stranded DNA binding"/>
    <property type="evidence" value="ECO:0007669"/>
    <property type="project" value="TreeGrafter"/>
</dbReference>
<evidence type="ECO:0000256" key="4">
    <source>
        <dbReference type="PROSITE-ProRule" id="PRU00027"/>
    </source>
</evidence>
<proteinExistence type="predicted"/>
<evidence type="ECO:0000259" key="5">
    <source>
        <dbReference type="PROSITE" id="PS50808"/>
    </source>
</evidence>
<evidence type="ECO:0000256" key="3">
    <source>
        <dbReference type="ARBA" id="ARBA00022833"/>
    </source>
</evidence>
<dbReference type="EMBL" id="CM029051">
    <property type="protein sequence ID" value="KAG2563399.1"/>
    <property type="molecule type" value="Genomic_DNA"/>
</dbReference>
<reference evidence="6" key="1">
    <citation type="submission" date="2020-05" db="EMBL/GenBank/DDBJ databases">
        <title>WGS assembly of Panicum virgatum.</title>
        <authorList>
            <person name="Lovell J.T."/>
            <person name="Jenkins J."/>
            <person name="Shu S."/>
            <person name="Juenger T.E."/>
            <person name="Schmutz J."/>
        </authorList>
    </citation>
    <scope>NUCLEOTIDE SEQUENCE</scope>
    <source>
        <strain evidence="6">AP13</strain>
    </source>
</reference>
<dbReference type="PROSITE" id="PS50808">
    <property type="entry name" value="ZF_BED"/>
    <property type="match status" value="1"/>
</dbReference>
<evidence type="ECO:0000313" key="6">
    <source>
        <dbReference type="EMBL" id="KAG2563399.1"/>
    </source>
</evidence>
<accession>A0A8T0PSB8</accession>
<evidence type="ECO:0000313" key="7">
    <source>
        <dbReference type="Proteomes" id="UP000823388"/>
    </source>
</evidence>
<keyword evidence="7" id="KW-1185">Reference proteome</keyword>
<dbReference type="GO" id="GO:0006357">
    <property type="term" value="P:regulation of transcription by RNA polymerase II"/>
    <property type="evidence" value="ECO:0007669"/>
    <property type="project" value="TreeGrafter"/>
</dbReference>
<keyword evidence="3" id="KW-0862">Zinc</keyword>
<organism evidence="6 7">
    <name type="scientific">Panicum virgatum</name>
    <name type="common">Blackwell switchgrass</name>
    <dbReference type="NCBI Taxonomy" id="38727"/>
    <lineage>
        <taxon>Eukaryota</taxon>
        <taxon>Viridiplantae</taxon>
        <taxon>Streptophyta</taxon>
        <taxon>Embryophyta</taxon>
        <taxon>Tracheophyta</taxon>
        <taxon>Spermatophyta</taxon>
        <taxon>Magnoliopsida</taxon>
        <taxon>Liliopsida</taxon>
        <taxon>Poales</taxon>
        <taxon>Poaceae</taxon>
        <taxon>PACMAD clade</taxon>
        <taxon>Panicoideae</taxon>
        <taxon>Panicodae</taxon>
        <taxon>Paniceae</taxon>
        <taxon>Panicinae</taxon>
        <taxon>Panicum</taxon>
        <taxon>Panicum sect. Hiantes</taxon>
    </lineage>
</organism>
<dbReference type="PANTHER" id="PTHR34396:SF32">
    <property type="entry name" value="OS09G0382120 PROTEIN"/>
    <property type="match status" value="1"/>
</dbReference>
<evidence type="ECO:0000256" key="1">
    <source>
        <dbReference type="ARBA" id="ARBA00022723"/>
    </source>
</evidence>
<sequence length="202" mass="21819">MDNMEEYTVNDDLRACGLPADDNNDLTVDAKALFGRNVAPINVDGPDDADACAGGDGIGASVTQTPTSTRTACIAHNIVLKHPRSGAWNDFKPIFETLPSCKQVRIAAKCRHCNHVLSSHSSSGTRHLLRHQKQCLKKAKHARAWAAGRARGLAQHSPLRYWAGLGTARIRAGQGGPMLGLGQAARMAIYKMNTKCPPRLMK</sequence>
<dbReference type="Proteomes" id="UP000823388">
    <property type="component" value="Chromosome 8K"/>
</dbReference>
<evidence type="ECO:0000256" key="2">
    <source>
        <dbReference type="ARBA" id="ARBA00022771"/>
    </source>
</evidence>
<keyword evidence="1" id="KW-0479">Metal-binding</keyword>
<protein>
    <recommendedName>
        <fullName evidence="5">BED-type domain-containing protein</fullName>
    </recommendedName>
</protein>
<dbReference type="InterPro" id="IPR053031">
    <property type="entry name" value="Cuticle_assoc_protein"/>
</dbReference>
<dbReference type="AlphaFoldDB" id="A0A8T0PSB8"/>
<name>A0A8T0PSB8_PANVG</name>
<dbReference type="GO" id="GO:0008270">
    <property type="term" value="F:zinc ion binding"/>
    <property type="evidence" value="ECO:0007669"/>
    <property type="project" value="UniProtKB-KW"/>
</dbReference>
<dbReference type="SMART" id="SM00614">
    <property type="entry name" value="ZnF_BED"/>
    <property type="match status" value="1"/>
</dbReference>
<dbReference type="GO" id="GO:0005634">
    <property type="term" value="C:nucleus"/>
    <property type="evidence" value="ECO:0007669"/>
    <property type="project" value="TreeGrafter"/>
</dbReference>
<feature type="domain" description="BED-type" evidence="5">
    <location>
        <begin position="82"/>
        <end position="148"/>
    </location>
</feature>
<dbReference type="InterPro" id="IPR003656">
    <property type="entry name" value="Znf_BED"/>
</dbReference>
<dbReference type="PANTHER" id="PTHR34396">
    <property type="entry name" value="OS03G0264950 PROTEIN-RELATED"/>
    <property type="match status" value="1"/>
</dbReference>